<dbReference type="PANTHER" id="PTHR46929">
    <property type="entry name" value="EXPRESSED PROTEIN"/>
    <property type="match status" value="1"/>
</dbReference>
<gene>
    <name evidence="3" type="ORF">RJ639_035935</name>
</gene>
<dbReference type="AlphaFoldDB" id="A0AA88WX84"/>
<reference evidence="3" key="1">
    <citation type="submission" date="2022-12" db="EMBL/GenBank/DDBJ databases">
        <title>Draft genome assemblies for two species of Escallonia (Escalloniales).</title>
        <authorList>
            <person name="Chanderbali A."/>
            <person name="Dervinis C."/>
            <person name="Anghel I."/>
            <person name="Soltis D."/>
            <person name="Soltis P."/>
            <person name="Zapata F."/>
        </authorList>
    </citation>
    <scope>NUCLEOTIDE SEQUENCE</scope>
    <source>
        <strain evidence="3">UCBG64.0493</strain>
        <tissue evidence="3">Leaf</tissue>
    </source>
</reference>
<comment type="caution">
    <text evidence="3">The sequence shown here is derived from an EMBL/GenBank/DDBJ whole genome shotgun (WGS) entry which is preliminary data.</text>
</comment>
<dbReference type="EMBL" id="JAVXUP010000280">
    <property type="protein sequence ID" value="KAK3032125.1"/>
    <property type="molecule type" value="Genomic_DNA"/>
</dbReference>
<proteinExistence type="predicted"/>
<protein>
    <recommendedName>
        <fullName evidence="2">Myb/SANT-like domain-containing protein</fullName>
    </recommendedName>
</protein>
<keyword evidence="4" id="KW-1185">Reference proteome</keyword>
<evidence type="ECO:0000313" key="3">
    <source>
        <dbReference type="EMBL" id="KAK3032125.1"/>
    </source>
</evidence>
<dbReference type="Pfam" id="PF12776">
    <property type="entry name" value="Myb_DNA-bind_3"/>
    <property type="match status" value="2"/>
</dbReference>
<evidence type="ECO:0000259" key="2">
    <source>
        <dbReference type="Pfam" id="PF12776"/>
    </source>
</evidence>
<dbReference type="InterPro" id="IPR024752">
    <property type="entry name" value="Myb/SANT-like_dom"/>
</dbReference>
<name>A0AA88WX84_9ASTE</name>
<evidence type="ECO:0000256" key="1">
    <source>
        <dbReference type="SAM" id="MobiDB-lite"/>
    </source>
</evidence>
<organism evidence="3 4">
    <name type="scientific">Escallonia herrerae</name>
    <dbReference type="NCBI Taxonomy" id="1293975"/>
    <lineage>
        <taxon>Eukaryota</taxon>
        <taxon>Viridiplantae</taxon>
        <taxon>Streptophyta</taxon>
        <taxon>Embryophyta</taxon>
        <taxon>Tracheophyta</taxon>
        <taxon>Spermatophyta</taxon>
        <taxon>Magnoliopsida</taxon>
        <taxon>eudicotyledons</taxon>
        <taxon>Gunneridae</taxon>
        <taxon>Pentapetalae</taxon>
        <taxon>asterids</taxon>
        <taxon>campanulids</taxon>
        <taxon>Escalloniales</taxon>
        <taxon>Escalloniaceae</taxon>
        <taxon>Escallonia</taxon>
    </lineage>
</organism>
<feature type="domain" description="Myb/SANT-like" evidence="2">
    <location>
        <begin position="148"/>
        <end position="244"/>
    </location>
</feature>
<sequence length="545" mass="62119">MEEVLCREGLREDICKLIEGIYKNELKDTTSEMCMSNMAINLNVFCPSMKTSLIWSGGTGKELNLVTERILFDVQISSRSLSSGYKENHLMHGICKGGLLRTMTYCSLSLAKVMLLEAIQELLERVDAIIASPIRCWTTMKAQGKSMRWTCKMDHCLSMILVEQVKLGNKGGLDNEFEPAVCAVVVSTLIERFQLEVTKDQVKNRIKTWEKLYGKVKELLEHNEFIWDKKQKMVVTTDSIWHDYFKVTRLEKNFGCVEYTTALDALNVELSPDFTRENIRSHLNTWKKLFGLVKELLCNSGFTWDESQKMVVANDATWNEYIKENTAVSTQGSKQTRARPFSSSLSRQPCKKRRGNDIVEDMMWAMATNIGRIADALTGRNELVRLDEEFEIVKKIPGFDDDLIIEACEFLSLDERRAKMFLKLDDSLDIVDIVGSFGSILYILVDSAPGGRTSKENWESRSNPSLEIVRLPISPGGICLELITRIRSQRRGELTNKPLHHEWGERAEKEAEQVGAEARIAGWSSKQQSLTLSVKLLDRCEQREP</sequence>
<feature type="domain" description="Myb/SANT-like" evidence="2">
    <location>
        <begin position="254"/>
        <end position="321"/>
    </location>
</feature>
<dbReference type="PANTHER" id="PTHR46929:SF29">
    <property type="entry name" value="MYB_SANT-LIKE DOMAIN-CONTAINING PROTEIN"/>
    <property type="match status" value="1"/>
</dbReference>
<feature type="compositionally biased region" description="Polar residues" evidence="1">
    <location>
        <begin position="329"/>
        <end position="347"/>
    </location>
</feature>
<accession>A0AA88WX84</accession>
<dbReference type="Proteomes" id="UP001188597">
    <property type="component" value="Unassembled WGS sequence"/>
</dbReference>
<feature type="region of interest" description="Disordered" evidence="1">
    <location>
        <begin position="329"/>
        <end position="349"/>
    </location>
</feature>
<evidence type="ECO:0000313" key="4">
    <source>
        <dbReference type="Proteomes" id="UP001188597"/>
    </source>
</evidence>